<sequence>MSNIIIFYDIASTVPGQAFSPNTWKTRYTLNYKRIPYRTVWVEIHDVEAFCKKNGIPPTHDLTLYTLPAIYNPTTGTTIAESSRIAEYLEATYPDTPKLFPGGTHALQHAFIDAYDATLMPFYQFAIPAAFKIITPNSQHYFRTTREAFFGKTLEDLLPTGQAREEEWAKVKAAFDKVDGWVKKNEASSLYFYGTDPSFADFTVAAVLVWLKKIWGEDSPEWQDIMAWNEGRWGTLLKELEKYETIV</sequence>
<protein>
    <submittedName>
        <fullName evidence="2">Glutathione S-transferase-like protein ustS</fullName>
    </submittedName>
</protein>
<proteinExistence type="predicted"/>
<dbReference type="Proteomes" id="UP000076154">
    <property type="component" value="Unassembled WGS sequence"/>
</dbReference>
<dbReference type="InterPro" id="IPR036282">
    <property type="entry name" value="Glutathione-S-Trfase_C_sf"/>
</dbReference>
<dbReference type="Pfam" id="PF13409">
    <property type="entry name" value="GST_N_2"/>
    <property type="match status" value="1"/>
</dbReference>
<gene>
    <name evidence="2" type="primary">ustS_5</name>
    <name evidence="2" type="ORF">Hypma_003399</name>
</gene>
<organism evidence="2 3">
    <name type="scientific">Hypsizygus marmoreus</name>
    <name type="common">White beech mushroom</name>
    <name type="synonym">Agaricus marmoreus</name>
    <dbReference type="NCBI Taxonomy" id="39966"/>
    <lineage>
        <taxon>Eukaryota</taxon>
        <taxon>Fungi</taxon>
        <taxon>Dikarya</taxon>
        <taxon>Basidiomycota</taxon>
        <taxon>Agaricomycotina</taxon>
        <taxon>Agaricomycetes</taxon>
        <taxon>Agaricomycetidae</taxon>
        <taxon>Agaricales</taxon>
        <taxon>Tricholomatineae</taxon>
        <taxon>Lyophyllaceae</taxon>
        <taxon>Hypsizygus</taxon>
    </lineage>
</organism>
<dbReference type="InterPro" id="IPR036249">
    <property type="entry name" value="Thioredoxin-like_sf"/>
</dbReference>
<comment type="caution">
    <text evidence="2">The sequence shown here is derived from an EMBL/GenBank/DDBJ whole genome shotgun (WGS) entry which is preliminary data.</text>
</comment>
<dbReference type="Pfam" id="PF22041">
    <property type="entry name" value="GST_C_7"/>
    <property type="match status" value="1"/>
</dbReference>
<dbReference type="InterPro" id="IPR004045">
    <property type="entry name" value="Glutathione_S-Trfase_N"/>
</dbReference>
<dbReference type="InterPro" id="IPR050983">
    <property type="entry name" value="GST_Omega/HSP26"/>
</dbReference>
<reference evidence="2" key="1">
    <citation type="submission" date="2018-04" db="EMBL/GenBank/DDBJ databases">
        <title>Whole genome sequencing of Hypsizygus marmoreus.</title>
        <authorList>
            <person name="Choi I.-G."/>
            <person name="Min B."/>
            <person name="Kim J.-G."/>
            <person name="Kim S."/>
            <person name="Oh Y.-L."/>
            <person name="Kong W.-S."/>
            <person name="Park H."/>
            <person name="Jeong J."/>
            <person name="Song E.-S."/>
        </authorList>
    </citation>
    <scope>NUCLEOTIDE SEQUENCE [LARGE SCALE GENOMIC DNA]</scope>
    <source>
        <strain evidence="2">51987-8</strain>
    </source>
</reference>
<dbReference type="Gene3D" id="1.20.1050.10">
    <property type="match status" value="1"/>
</dbReference>
<dbReference type="PANTHER" id="PTHR43968:SF6">
    <property type="entry name" value="GLUTATHIONE S-TRANSFERASE OMEGA"/>
    <property type="match status" value="1"/>
</dbReference>
<evidence type="ECO:0000313" key="3">
    <source>
        <dbReference type="Proteomes" id="UP000076154"/>
    </source>
</evidence>
<dbReference type="GO" id="GO:0005737">
    <property type="term" value="C:cytoplasm"/>
    <property type="evidence" value="ECO:0007669"/>
    <property type="project" value="TreeGrafter"/>
</dbReference>
<evidence type="ECO:0000313" key="2">
    <source>
        <dbReference type="EMBL" id="RDB16097.1"/>
    </source>
</evidence>
<dbReference type="Gene3D" id="3.40.30.10">
    <property type="entry name" value="Glutaredoxin"/>
    <property type="match status" value="1"/>
</dbReference>
<dbReference type="InParanoid" id="A0A369J681"/>
<feature type="domain" description="GST N-terminal" evidence="1">
    <location>
        <begin position="10"/>
        <end position="97"/>
    </location>
</feature>
<dbReference type="OrthoDB" id="4951845at2759"/>
<dbReference type="STRING" id="39966.A0A369J681"/>
<dbReference type="AlphaFoldDB" id="A0A369J681"/>
<dbReference type="SUPFAM" id="SSF52833">
    <property type="entry name" value="Thioredoxin-like"/>
    <property type="match status" value="1"/>
</dbReference>
<dbReference type="InterPro" id="IPR054416">
    <property type="entry name" value="GST_UstS-like_C"/>
</dbReference>
<keyword evidence="3" id="KW-1185">Reference proteome</keyword>
<dbReference type="EMBL" id="LUEZ02000134">
    <property type="protein sequence ID" value="RDB16097.1"/>
    <property type="molecule type" value="Genomic_DNA"/>
</dbReference>
<dbReference type="PANTHER" id="PTHR43968">
    <property type="match status" value="1"/>
</dbReference>
<name>A0A369J681_HYPMA</name>
<accession>A0A369J681</accession>
<evidence type="ECO:0000259" key="1">
    <source>
        <dbReference type="PROSITE" id="PS50404"/>
    </source>
</evidence>
<dbReference type="SUPFAM" id="SSF47616">
    <property type="entry name" value="GST C-terminal domain-like"/>
    <property type="match status" value="1"/>
</dbReference>
<dbReference type="GO" id="GO:0016740">
    <property type="term" value="F:transferase activity"/>
    <property type="evidence" value="ECO:0007669"/>
    <property type="project" value="UniProtKB-KW"/>
</dbReference>
<dbReference type="PROSITE" id="PS50404">
    <property type="entry name" value="GST_NTER"/>
    <property type="match status" value="1"/>
</dbReference>